<proteinExistence type="predicted"/>
<dbReference type="AlphaFoldDB" id="A0A195D7B4"/>
<name>A0A195D7B4_9HYME</name>
<accession>A0A195D7B4</accession>
<reference evidence="1 2" key="1">
    <citation type="submission" date="2016-03" db="EMBL/GenBank/DDBJ databases">
        <title>Cyphomyrmex costatus WGS genome.</title>
        <authorList>
            <person name="Nygaard S."/>
            <person name="Hu H."/>
            <person name="Boomsma J."/>
            <person name="Zhang G."/>
        </authorList>
    </citation>
    <scope>NUCLEOTIDE SEQUENCE [LARGE SCALE GENOMIC DNA]</scope>
    <source>
        <strain evidence="1">MS0001</strain>
        <tissue evidence="1">Whole body</tissue>
    </source>
</reference>
<evidence type="ECO:0000313" key="2">
    <source>
        <dbReference type="Proteomes" id="UP000078542"/>
    </source>
</evidence>
<dbReference type="EMBL" id="KQ976749">
    <property type="protein sequence ID" value="KYN08747.1"/>
    <property type="molecule type" value="Genomic_DNA"/>
</dbReference>
<gene>
    <name evidence="1" type="ORF">ALC62_00203</name>
</gene>
<dbReference type="Proteomes" id="UP000078542">
    <property type="component" value="Unassembled WGS sequence"/>
</dbReference>
<evidence type="ECO:0000313" key="1">
    <source>
        <dbReference type="EMBL" id="KYN08747.1"/>
    </source>
</evidence>
<protein>
    <submittedName>
        <fullName evidence="1">Uncharacterized protein</fullName>
    </submittedName>
</protein>
<organism evidence="1 2">
    <name type="scientific">Cyphomyrmex costatus</name>
    <dbReference type="NCBI Taxonomy" id="456900"/>
    <lineage>
        <taxon>Eukaryota</taxon>
        <taxon>Metazoa</taxon>
        <taxon>Ecdysozoa</taxon>
        <taxon>Arthropoda</taxon>
        <taxon>Hexapoda</taxon>
        <taxon>Insecta</taxon>
        <taxon>Pterygota</taxon>
        <taxon>Neoptera</taxon>
        <taxon>Endopterygota</taxon>
        <taxon>Hymenoptera</taxon>
        <taxon>Apocrita</taxon>
        <taxon>Aculeata</taxon>
        <taxon>Formicoidea</taxon>
        <taxon>Formicidae</taxon>
        <taxon>Myrmicinae</taxon>
        <taxon>Cyphomyrmex</taxon>
    </lineage>
</organism>
<keyword evidence="2" id="KW-1185">Reference proteome</keyword>
<sequence>MQRFATTCVSDSTLPDVFNGDREIETRASAHRKRAAEEERVHHRRYVFEGWKPMGRQVVSLRTGTAGRVGNLTTIRVREYEECITGTGASKAAFPGYDARCVRREQWEMNLSLISCMEILSCDAATRSQNAKGMNK</sequence>